<dbReference type="InterPro" id="IPR043504">
    <property type="entry name" value="Peptidase_S1_PA_chymotrypsin"/>
</dbReference>
<dbReference type="Gene3D" id="2.40.10.10">
    <property type="entry name" value="Trypsin-like serine proteases"/>
    <property type="match status" value="2"/>
</dbReference>
<dbReference type="PANTHER" id="PTHR15462">
    <property type="entry name" value="SERINE PROTEASE"/>
    <property type="match status" value="1"/>
</dbReference>
<dbReference type="RefSeq" id="WP_356499982.1">
    <property type="nucleotide sequence ID" value="NZ_JBEXEF010000146.1"/>
</dbReference>
<dbReference type="GO" id="GO:0016787">
    <property type="term" value="F:hydrolase activity"/>
    <property type="evidence" value="ECO:0007669"/>
    <property type="project" value="UniProtKB-KW"/>
</dbReference>
<evidence type="ECO:0000313" key="8">
    <source>
        <dbReference type="Proteomes" id="UP001550044"/>
    </source>
</evidence>
<dbReference type="InterPro" id="IPR008256">
    <property type="entry name" value="Peptidase_S1B"/>
</dbReference>
<sequence>MLITLGMVGYGHRGAGPEIVVHDAALTKQDRARVEAYWTGTGIADVAHEDAIGDPVQPEWTEGGLIARTVGRLYAQGAGGGLGACTATVVGTNTVITAAHCVRTSDAGEPSRSATWDQQLYFVPGYRDGKSPYGGFTVRRVRMAEEWQDEGLDVAMLEMNAGHDGRSISEVTGVQRISFTAESGSRTHFFGYPYTNRLLHCEGDNSREYRGSALLRIPCVMGVGSSGGPYIVDLDAAEAGSVVAVNISGDETFSYGTALGSFARRLYAQSEHCSRDC</sequence>
<comment type="similarity">
    <text evidence="1 6">Belongs to the peptidase S1B family.</text>
</comment>
<dbReference type="EMBL" id="JBEXIP010000090">
    <property type="protein sequence ID" value="MET8439115.1"/>
    <property type="molecule type" value="Genomic_DNA"/>
</dbReference>
<name>A0ABV2UMP1_9ACTN</name>
<dbReference type="Pfam" id="PF13365">
    <property type="entry name" value="Trypsin_2"/>
    <property type="match status" value="1"/>
</dbReference>
<evidence type="ECO:0000256" key="5">
    <source>
        <dbReference type="ARBA" id="ARBA00022825"/>
    </source>
</evidence>
<evidence type="ECO:0000256" key="1">
    <source>
        <dbReference type="ARBA" id="ARBA00008764"/>
    </source>
</evidence>
<protein>
    <recommendedName>
        <fullName evidence="6">Serine protease</fullName>
        <ecNumber evidence="6">3.4.21.-</ecNumber>
    </recommendedName>
</protein>
<keyword evidence="4 6" id="KW-0378">Hydrolase</keyword>
<evidence type="ECO:0000256" key="2">
    <source>
        <dbReference type="ARBA" id="ARBA00022670"/>
    </source>
</evidence>
<gene>
    <name evidence="7" type="ORF">ABZV61_41970</name>
</gene>
<evidence type="ECO:0000256" key="6">
    <source>
        <dbReference type="RuleBase" id="RU004296"/>
    </source>
</evidence>
<dbReference type="InterPro" id="IPR050966">
    <property type="entry name" value="Glutamyl_endopeptidase"/>
</dbReference>
<evidence type="ECO:0000256" key="3">
    <source>
        <dbReference type="ARBA" id="ARBA00022729"/>
    </source>
</evidence>
<dbReference type="InterPro" id="IPR009003">
    <property type="entry name" value="Peptidase_S1_PA"/>
</dbReference>
<proteinExistence type="inferred from homology"/>
<evidence type="ECO:0000256" key="4">
    <source>
        <dbReference type="ARBA" id="ARBA00022801"/>
    </source>
</evidence>
<dbReference type="SUPFAM" id="SSF50494">
    <property type="entry name" value="Trypsin-like serine proteases"/>
    <property type="match status" value="1"/>
</dbReference>
<reference evidence="7 8" key="1">
    <citation type="submission" date="2024-06" db="EMBL/GenBank/DDBJ databases">
        <title>The Natural Products Discovery Center: Release of the First 8490 Sequenced Strains for Exploring Actinobacteria Biosynthetic Diversity.</title>
        <authorList>
            <person name="Kalkreuter E."/>
            <person name="Kautsar S.A."/>
            <person name="Yang D."/>
            <person name="Bader C.D."/>
            <person name="Teijaro C.N."/>
            <person name="Fluegel L."/>
            <person name="Davis C.M."/>
            <person name="Simpson J.R."/>
            <person name="Lauterbach L."/>
            <person name="Steele A.D."/>
            <person name="Gui C."/>
            <person name="Meng S."/>
            <person name="Li G."/>
            <person name="Viehrig K."/>
            <person name="Ye F."/>
            <person name="Su P."/>
            <person name="Kiefer A.F."/>
            <person name="Nichols A."/>
            <person name="Cepeda A.J."/>
            <person name="Yan W."/>
            <person name="Fan B."/>
            <person name="Jiang Y."/>
            <person name="Adhikari A."/>
            <person name="Zheng C.-J."/>
            <person name="Schuster L."/>
            <person name="Cowan T.M."/>
            <person name="Smanski M.J."/>
            <person name="Chevrette M.G."/>
            <person name="De Carvalho L.P.S."/>
            <person name="Shen B."/>
        </authorList>
    </citation>
    <scope>NUCLEOTIDE SEQUENCE [LARGE SCALE GENOMIC DNA]</scope>
    <source>
        <strain evidence="7 8">NPDC005137</strain>
    </source>
</reference>
<dbReference type="PRINTS" id="PR00839">
    <property type="entry name" value="V8PROTEASE"/>
</dbReference>
<keyword evidence="5 6" id="KW-0720">Serine protease</keyword>
<accession>A0ABV2UMP1</accession>
<comment type="caution">
    <text evidence="7">The sequence shown here is derived from an EMBL/GenBank/DDBJ whole genome shotgun (WGS) entry which is preliminary data.</text>
</comment>
<keyword evidence="8" id="KW-1185">Reference proteome</keyword>
<dbReference type="Proteomes" id="UP001550044">
    <property type="component" value="Unassembled WGS sequence"/>
</dbReference>
<organism evidence="7 8">
    <name type="scientific">Streptomyces sp. 900116325</name>
    <dbReference type="NCBI Taxonomy" id="3154295"/>
    <lineage>
        <taxon>Bacteria</taxon>
        <taxon>Bacillati</taxon>
        <taxon>Actinomycetota</taxon>
        <taxon>Actinomycetes</taxon>
        <taxon>Kitasatosporales</taxon>
        <taxon>Streptomycetaceae</taxon>
        <taxon>Streptomyces</taxon>
    </lineage>
</organism>
<dbReference type="InterPro" id="IPR018114">
    <property type="entry name" value="TRYPSIN_HIS"/>
</dbReference>
<dbReference type="EC" id="3.4.21.-" evidence="6"/>
<dbReference type="PROSITE" id="PS00134">
    <property type="entry name" value="TRYPSIN_HIS"/>
    <property type="match status" value="1"/>
</dbReference>
<keyword evidence="2 6" id="KW-0645">Protease</keyword>
<keyword evidence="3" id="KW-0732">Signal</keyword>
<evidence type="ECO:0000313" key="7">
    <source>
        <dbReference type="EMBL" id="MET8439115.1"/>
    </source>
</evidence>
<dbReference type="PANTHER" id="PTHR15462:SF8">
    <property type="entry name" value="SERINE PROTEASE"/>
    <property type="match status" value="1"/>
</dbReference>